<evidence type="ECO:0000256" key="1">
    <source>
        <dbReference type="SAM" id="MobiDB-lite"/>
    </source>
</evidence>
<sequence>MIKKSLGKLREAKHEIAQYRKEDSGGKERGQQGPSLEATSMMSKSYETDRFNEVGSITATIEPKCGLHRDDPERTFSSPPRNPTEPAPASLSIPRVHLRGNHSQY</sequence>
<feature type="compositionally biased region" description="Polar residues" evidence="1">
    <location>
        <begin position="32"/>
        <end position="44"/>
    </location>
</feature>
<accession>A0A6N2KDL9</accession>
<dbReference type="EMBL" id="CAADRP010000247">
    <property type="protein sequence ID" value="VFU25757.1"/>
    <property type="molecule type" value="Genomic_DNA"/>
</dbReference>
<feature type="compositionally biased region" description="Basic and acidic residues" evidence="1">
    <location>
        <begin position="65"/>
        <end position="74"/>
    </location>
</feature>
<feature type="compositionally biased region" description="Basic and acidic residues" evidence="1">
    <location>
        <begin position="8"/>
        <end position="30"/>
    </location>
</feature>
<reference evidence="2" key="1">
    <citation type="submission" date="2019-03" db="EMBL/GenBank/DDBJ databases">
        <authorList>
            <person name="Mank J."/>
            <person name="Almeida P."/>
        </authorList>
    </citation>
    <scope>NUCLEOTIDE SEQUENCE</scope>
    <source>
        <strain evidence="2">78183</strain>
    </source>
</reference>
<dbReference type="AlphaFoldDB" id="A0A6N2KDL9"/>
<proteinExistence type="predicted"/>
<evidence type="ECO:0000313" key="2">
    <source>
        <dbReference type="EMBL" id="VFU25757.1"/>
    </source>
</evidence>
<protein>
    <submittedName>
        <fullName evidence="2">Uncharacterized protein</fullName>
    </submittedName>
</protein>
<organism evidence="2">
    <name type="scientific">Salix viminalis</name>
    <name type="common">Common osier</name>
    <name type="synonym">Basket willow</name>
    <dbReference type="NCBI Taxonomy" id="40686"/>
    <lineage>
        <taxon>Eukaryota</taxon>
        <taxon>Viridiplantae</taxon>
        <taxon>Streptophyta</taxon>
        <taxon>Embryophyta</taxon>
        <taxon>Tracheophyta</taxon>
        <taxon>Spermatophyta</taxon>
        <taxon>Magnoliopsida</taxon>
        <taxon>eudicotyledons</taxon>
        <taxon>Gunneridae</taxon>
        <taxon>Pentapetalae</taxon>
        <taxon>rosids</taxon>
        <taxon>fabids</taxon>
        <taxon>Malpighiales</taxon>
        <taxon>Salicaceae</taxon>
        <taxon>Saliceae</taxon>
        <taxon>Salix</taxon>
    </lineage>
</organism>
<gene>
    <name evidence="2" type="ORF">SVIM_LOCUS63050</name>
</gene>
<feature type="region of interest" description="Disordered" evidence="1">
    <location>
        <begin position="1"/>
        <end position="44"/>
    </location>
</feature>
<name>A0A6N2KDL9_SALVM</name>
<feature type="region of interest" description="Disordered" evidence="1">
    <location>
        <begin position="59"/>
        <end position="105"/>
    </location>
</feature>
<feature type="compositionally biased region" description="Basic residues" evidence="1">
    <location>
        <begin position="96"/>
        <end position="105"/>
    </location>
</feature>